<dbReference type="InterPro" id="IPR017853">
    <property type="entry name" value="GH"/>
</dbReference>
<dbReference type="PROSITE" id="PS51257">
    <property type="entry name" value="PROKAR_LIPOPROTEIN"/>
    <property type="match status" value="1"/>
</dbReference>
<reference evidence="2" key="1">
    <citation type="journal article" date="2020" name="mSystems">
        <title>Genome- and Community-Level Interaction Insights into Carbon Utilization and Element Cycling Functions of Hydrothermarchaeota in Hydrothermal Sediment.</title>
        <authorList>
            <person name="Zhou Z."/>
            <person name="Liu Y."/>
            <person name="Xu W."/>
            <person name="Pan J."/>
            <person name="Luo Z.H."/>
            <person name="Li M."/>
        </authorList>
    </citation>
    <scope>NUCLEOTIDE SEQUENCE [LARGE SCALE GENOMIC DNA]</scope>
    <source>
        <strain evidence="2">SpSt-780</strain>
    </source>
</reference>
<protein>
    <recommendedName>
        <fullName evidence="1">Glycoside-hydrolase family GH114 TIM-barrel domain-containing protein</fullName>
    </recommendedName>
</protein>
<name>A0A7C4U633_UNCW3</name>
<dbReference type="PRINTS" id="PR01545">
    <property type="entry name" value="THEMAYE10DUF"/>
</dbReference>
<dbReference type="SUPFAM" id="SSF51445">
    <property type="entry name" value="(Trans)glycosidases"/>
    <property type="match status" value="2"/>
</dbReference>
<dbReference type="InterPro" id="IPR013785">
    <property type="entry name" value="Aldolase_TIM"/>
</dbReference>
<dbReference type="PANTHER" id="PTHR35882:SF3">
    <property type="entry name" value="GLYCOSIDE-HYDROLASE FAMILY GH114 TIM-BARREL DOMAIN-CONTAINING PROTEIN"/>
    <property type="match status" value="1"/>
</dbReference>
<dbReference type="Gene3D" id="3.20.20.70">
    <property type="entry name" value="Aldolase class I"/>
    <property type="match status" value="2"/>
</dbReference>
<evidence type="ECO:0000259" key="1">
    <source>
        <dbReference type="Pfam" id="PF03537"/>
    </source>
</evidence>
<dbReference type="PANTHER" id="PTHR35882">
    <property type="entry name" value="PELA"/>
    <property type="match status" value="1"/>
</dbReference>
<comment type="caution">
    <text evidence="2">The sequence shown here is derived from an EMBL/GenBank/DDBJ whole genome shotgun (WGS) entry which is preliminary data.</text>
</comment>
<organism evidence="2">
    <name type="scientific">candidate division WOR-3 bacterium</name>
    <dbReference type="NCBI Taxonomy" id="2052148"/>
    <lineage>
        <taxon>Bacteria</taxon>
        <taxon>Bacteria division WOR-3</taxon>
    </lineage>
</organism>
<dbReference type="InterPro" id="IPR004352">
    <property type="entry name" value="GH114_TIM-barrel"/>
</dbReference>
<dbReference type="AlphaFoldDB" id="A0A7C4U633"/>
<proteinExistence type="predicted"/>
<feature type="domain" description="Glycoside-hydrolase family GH114 TIM-barrel" evidence="1">
    <location>
        <begin position="201"/>
        <end position="315"/>
    </location>
</feature>
<dbReference type="InterPro" id="IPR016062">
    <property type="entry name" value="TM1410-rel"/>
</dbReference>
<accession>A0A7C4U633</accession>
<sequence>MKRLFFIIFIIFIVSGCKNKEERDYRQDMRNFVQSISSYAKGINHNFIIIPQNGQELITENGNADGIISENYIKAIDGIGREDVFYGYNGDDIPTPQSERDYLISFLNLARDNGKKILVIDYCSTHNYIEDSYYQNNTRGFISFAANHRELDNIPEYPENPYNMNTDNITSLDDAKNFLYLINPSSFGNLDSFLNALKNTNFDILIIDLFFNEIALTKAQVESLKTKLNNGKRLVIAYMSIGEAEDYRYYWKKEWEKNPPEWLAEENPEWEGNYKVRYWYPEWQQIIFGNDSSYLKKIIDAGFDGVYLDIIDAFEYFENSK</sequence>
<dbReference type="EMBL" id="DTHG01000006">
    <property type="protein sequence ID" value="HGW91013.1"/>
    <property type="molecule type" value="Genomic_DNA"/>
</dbReference>
<evidence type="ECO:0000313" key="2">
    <source>
        <dbReference type="EMBL" id="HGW91013.1"/>
    </source>
</evidence>
<dbReference type="Pfam" id="PF03537">
    <property type="entry name" value="Glyco_hydro_114"/>
    <property type="match status" value="1"/>
</dbReference>
<gene>
    <name evidence="2" type="ORF">ENV67_00525</name>
</gene>